<dbReference type="InterPro" id="IPR008764">
    <property type="entry name" value="Peptidase_U57"/>
</dbReference>
<gene>
    <name evidence="1" type="primary">yabG</name>
    <name evidence="1" type="ORF">F9802_18040</name>
</gene>
<evidence type="ECO:0000313" key="1">
    <source>
        <dbReference type="EMBL" id="KAB7704334.1"/>
    </source>
</evidence>
<protein>
    <submittedName>
        <fullName evidence="1">Sporulation peptidase YabG</fullName>
    </submittedName>
</protein>
<dbReference type="NCBIfam" id="TIGR02855">
    <property type="entry name" value="spore_yabG"/>
    <property type="match status" value="1"/>
</dbReference>
<organism evidence="1 2">
    <name type="scientific">Bacillus aerolatus</name>
    <dbReference type="NCBI Taxonomy" id="2653354"/>
    <lineage>
        <taxon>Bacteria</taxon>
        <taxon>Bacillati</taxon>
        <taxon>Bacillota</taxon>
        <taxon>Bacilli</taxon>
        <taxon>Bacillales</taxon>
        <taxon>Bacillaceae</taxon>
        <taxon>Bacillus</taxon>
    </lineage>
</organism>
<dbReference type="Proteomes" id="UP000429595">
    <property type="component" value="Unassembled WGS sequence"/>
</dbReference>
<dbReference type="EMBL" id="WEIO01000015">
    <property type="protein sequence ID" value="KAB7704334.1"/>
    <property type="molecule type" value="Genomic_DNA"/>
</dbReference>
<dbReference type="Pfam" id="PF05582">
    <property type="entry name" value="Peptidase_U57"/>
    <property type="match status" value="1"/>
</dbReference>
<evidence type="ECO:0000313" key="2">
    <source>
        <dbReference type="Proteomes" id="UP000429595"/>
    </source>
</evidence>
<dbReference type="RefSeq" id="WP_152154497.1">
    <property type="nucleotide sequence ID" value="NZ_WEIO01000015.1"/>
</dbReference>
<dbReference type="PIRSF" id="PIRSF011575">
    <property type="entry name" value="YabG"/>
    <property type="match status" value="1"/>
</dbReference>
<sequence>MVIRIQSIVSRPSYGNDILFRVMDIQETTEGKIAILSGEDYRLIADAPFSDLLEVDPSRRERMTRATKAREEQSLHLFRQELELIKERQEYRATKCYRVENDVFQIPGRVLHMDGDSNYLKKCLAAYEKIGLPVYGVHCLEEEMPKKILTLIDEYRPDILVITGHDSYSKAKGSKSDIGAYRHSKYFVQTVRLARKKVPHLDQLVIFAGACQSHFESLIRAGANFASSPFRVNIHALDPVYISSKIGFTPFNELIDVREVLRNTLTGDKGLGGIETKGVLRLGMPFQQPEEE</sequence>
<dbReference type="AlphaFoldDB" id="A0A6I1FG54"/>
<name>A0A6I1FG54_9BACI</name>
<accession>A0A6I1FG54</accession>
<reference evidence="1 2" key="1">
    <citation type="submission" date="2019-10" db="EMBL/GenBank/DDBJ databases">
        <title>Bacillus aerolatum sp. nov., isolated from bioaerosol of sport playgrounds.</title>
        <authorList>
            <person name="Chen P."/>
            <person name="Zhang G."/>
        </authorList>
    </citation>
    <scope>NUCLEOTIDE SEQUENCE [LARGE SCALE GENOMIC DNA]</scope>
    <source>
        <strain evidence="1 2">CX253</strain>
    </source>
</reference>
<comment type="caution">
    <text evidence="1">The sequence shown here is derived from an EMBL/GenBank/DDBJ whole genome shotgun (WGS) entry which is preliminary data.</text>
</comment>
<keyword evidence="2" id="KW-1185">Reference proteome</keyword>
<proteinExistence type="predicted"/>